<reference evidence="1" key="2">
    <citation type="submission" date="2007-03" db="EMBL/GenBank/DDBJ databases">
        <authorList>
            <consortium name="The International Medicago Genome Annotation Group"/>
        </authorList>
    </citation>
    <scope>NUCLEOTIDE SEQUENCE</scope>
</reference>
<proteinExistence type="predicted"/>
<reference evidence="1" key="1">
    <citation type="submission" date="2005-04" db="EMBL/GenBank/DDBJ databases">
        <authorList>
            <person name="Town C.D."/>
        </authorList>
    </citation>
    <scope>NUCLEOTIDE SEQUENCE</scope>
</reference>
<dbReference type="AlphaFoldDB" id="A2Q2F1"/>
<keyword evidence="1" id="KW-0548">Nucleotidyltransferase</keyword>
<organism evidence="1">
    <name type="scientific">Medicago truncatula</name>
    <name type="common">Barrel medic</name>
    <name type="synonym">Medicago tribuloides</name>
    <dbReference type="NCBI Taxonomy" id="3880"/>
    <lineage>
        <taxon>Eukaryota</taxon>
        <taxon>Viridiplantae</taxon>
        <taxon>Streptophyta</taxon>
        <taxon>Embryophyta</taxon>
        <taxon>Tracheophyta</taxon>
        <taxon>Spermatophyta</taxon>
        <taxon>Magnoliopsida</taxon>
        <taxon>eudicotyledons</taxon>
        <taxon>Gunneridae</taxon>
        <taxon>Pentapetalae</taxon>
        <taxon>rosids</taxon>
        <taxon>fabids</taxon>
        <taxon>Fabales</taxon>
        <taxon>Fabaceae</taxon>
        <taxon>Papilionoideae</taxon>
        <taxon>50 kb inversion clade</taxon>
        <taxon>NPAAA clade</taxon>
        <taxon>Hologalegina</taxon>
        <taxon>IRL clade</taxon>
        <taxon>Trifolieae</taxon>
        <taxon>Medicago</taxon>
    </lineage>
</organism>
<dbReference type="GO" id="GO:0003964">
    <property type="term" value="F:RNA-directed DNA polymerase activity"/>
    <property type="evidence" value="ECO:0007669"/>
    <property type="project" value="UniProtKB-KW"/>
</dbReference>
<dbReference type="EMBL" id="AC150798">
    <property type="protein sequence ID" value="ABN06088.1"/>
    <property type="molecule type" value="Genomic_DNA"/>
</dbReference>
<gene>
    <name evidence="1" type="ORF">MtrDRAFT_AC150798g27v2</name>
</gene>
<protein>
    <submittedName>
        <fullName evidence="1">RNA-directed DNA polymerase; Ribonuclease H, putative</fullName>
    </submittedName>
</protein>
<keyword evidence="1" id="KW-0808">Transferase</keyword>
<sequence length="117" mass="13778">MPSRKPLLKFYVDSDHNLILLRFGGLPLTRGPRPFHFEAAWIDHESYSDLVVNAWNSSNHNPTVALNKVREHSIIFNQEVFGNIFKRKRQVERRSKGIQIYLERADSLHHVLLEKQF</sequence>
<accession>A2Q2F1</accession>
<keyword evidence="1" id="KW-0695">RNA-directed DNA polymerase</keyword>
<name>A2Q2F1_MEDTR</name>
<evidence type="ECO:0000313" key="1">
    <source>
        <dbReference type="EMBL" id="ABN06088.1"/>
    </source>
</evidence>